<dbReference type="InterPro" id="IPR036097">
    <property type="entry name" value="HisK_dim/P_sf"/>
</dbReference>
<dbReference type="Gene3D" id="3.30.450.40">
    <property type="match status" value="1"/>
</dbReference>
<dbReference type="SUPFAM" id="SSF55874">
    <property type="entry name" value="ATPase domain of HSP90 chaperone/DNA topoisomerase II/histidine kinase"/>
    <property type="match status" value="1"/>
</dbReference>
<dbReference type="Gene3D" id="3.30.565.10">
    <property type="entry name" value="Histidine kinase-like ATPase, C-terminal domain"/>
    <property type="match status" value="1"/>
</dbReference>
<dbReference type="InterPro" id="IPR004358">
    <property type="entry name" value="Sig_transdc_His_kin-like_C"/>
</dbReference>
<dbReference type="Gene3D" id="1.10.287.130">
    <property type="match status" value="1"/>
</dbReference>
<evidence type="ECO:0000256" key="7">
    <source>
        <dbReference type="SAM" id="Coils"/>
    </source>
</evidence>
<dbReference type="InterPro" id="IPR003661">
    <property type="entry name" value="HisK_dim/P_dom"/>
</dbReference>
<dbReference type="EC" id="2.7.13.3" evidence="2"/>
<evidence type="ECO:0000313" key="10">
    <source>
        <dbReference type="Proteomes" id="UP000293347"/>
    </source>
</evidence>
<dbReference type="RefSeq" id="WP_131597543.1">
    <property type="nucleotide sequence ID" value="NZ_SJSL01000007.1"/>
</dbReference>
<evidence type="ECO:0000256" key="1">
    <source>
        <dbReference type="ARBA" id="ARBA00000085"/>
    </source>
</evidence>
<keyword evidence="4" id="KW-0808">Transferase</keyword>
<dbReference type="GO" id="GO:0004721">
    <property type="term" value="F:phosphoprotein phosphatase activity"/>
    <property type="evidence" value="ECO:0007669"/>
    <property type="project" value="TreeGrafter"/>
</dbReference>
<evidence type="ECO:0000256" key="2">
    <source>
        <dbReference type="ARBA" id="ARBA00012438"/>
    </source>
</evidence>
<evidence type="ECO:0000256" key="3">
    <source>
        <dbReference type="ARBA" id="ARBA00022553"/>
    </source>
</evidence>
<evidence type="ECO:0000256" key="5">
    <source>
        <dbReference type="ARBA" id="ARBA00022777"/>
    </source>
</evidence>
<dbReference type="AlphaFoldDB" id="A0A4R0ND43"/>
<dbReference type="OrthoDB" id="9813151at2"/>
<dbReference type="InterPro" id="IPR005467">
    <property type="entry name" value="His_kinase_dom"/>
</dbReference>
<accession>A0A4R0ND43</accession>
<comment type="catalytic activity">
    <reaction evidence="1">
        <text>ATP + protein L-histidine = ADP + protein N-phospho-L-histidine.</text>
        <dbReference type="EC" id="2.7.13.3"/>
    </reaction>
</comment>
<dbReference type="SMART" id="SM00065">
    <property type="entry name" value="GAF"/>
    <property type="match status" value="1"/>
</dbReference>
<comment type="caution">
    <text evidence="9">The sequence shown here is derived from an EMBL/GenBank/DDBJ whole genome shotgun (WGS) entry which is preliminary data.</text>
</comment>
<dbReference type="SUPFAM" id="SSF47384">
    <property type="entry name" value="Homodimeric domain of signal transducing histidine kinase"/>
    <property type="match status" value="1"/>
</dbReference>
<evidence type="ECO:0000256" key="4">
    <source>
        <dbReference type="ARBA" id="ARBA00022679"/>
    </source>
</evidence>
<evidence type="ECO:0000313" key="9">
    <source>
        <dbReference type="EMBL" id="TCC98168.1"/>
    </source>
</evidence>
<dbReference type="InterPro" id="IPR029016">
    <property type="entry name" value="GAF-like_dom_sf"/>
</dbReference>
<organism evidence="9 10">
    <name type="scientific">Pedobacter psychroterrae</name>
    <dbReference type="NCBI Taxonomy" id="2530453"/>
    <lineage>
        <taxon>Bacteria</taxon>
        <taxon>Pseudomonadati</taxon>
        <taxon>Bacteroidota</taxon>
        <taxon>Sphingobacteriia</taxon>
        <taxon>Sphingobacteriales</taxon>
        <taxon>Sphingobacteriaceae</taxon>
        <taxon>Pedobacter</taxon>
    </lineage>
</organism>
<name>A0A4R0ND43_9SPHI</name>
<feature type="domain" description="Histidine kinase" evidence="8">
    <location>
        <begin position="200"/>
        <end position="414"/>
    </location>
</feature>
<reference evidence="9 10" key="1">
    <citation type="submission" date="2019-02" db="EMBL/GenBank/DDBJ databases">
        <title>Pedobacter sp. RP-1-14 sp. nov., isolated from Arctic soil.</title>
        <authorList>
            <person name="Dahal R.H."/>
        </authorList>
    </citation>
    <scope>NUCLEOTIDE SEQUENCE [LARGE SCALE GENOMIC DNA]</scope>
    <source>
        <strain evidence="9 10">RP-1-14</strain>
    </source>
</reference>
<protein>
    <recommendedName>
        <fullName evidence="2">histidine kinase</fullName>
        <ecNumber evidence="2">2.7.13.3</ecNumber>
    </recommendedName>
</protein>
<dbReference type="SMART" id="SM00387">
    <property type="entry name" value="HATPase_c"/>
    <property type="match status" value="1"/>
</dbReference>
<dbReference type="GO" id="GO:0000155">
    <property type="term" value="F:phosphorelay sensor kinase activity"/>
    <property type="evidence" value="ECO:0007669"/>
    <property type="project" value="InterPro"/>
</dbReference>
<keyword evidence="10" id="KW-1185">Reference proteome</keyword>
<gene>
    <name evidence="9" type="ORF">EZ437_18405</name>
</gene>
<dbReference type="Pfam" id="PF02518">
    <property type="entry name" value="HATPase_c"/>
    <property type="match status" value="1"/>
</dbReference>
<dbReference type="GO" id="GO:0016036">
    <property type="term" value="P:cellular response to phosphate starvation"/>
    <property type="evidence" value="ECO:0007669"/>
    <property type="project" value="TreeGrafter"/>
</dbReference>
<dbReference type="CDD" id="cd00082">
    <property type="entry name" value="HisKA"/>
    <property type="match status" value="1"/>
</dbReference>
<dbReference type="Proteomes" id="UP000293347">
    <property type="component" value="Unassembled WGS sequence"/>
</dbReference>
<dbReference type="EMBL" id="SJSL01000007">
    <property type="protein sequence ID" value="TCC98168.1"/>
    <property type="molecule type" value="Genomic_DNA"/>
</dbReference>
<dbReference type="GO" id="GO:0005886">
    <property type="term" value="C:plasma membrane"/>
    <property type="evidence" value="ECO:0007669"/>
    <property type="project" value="TreeGrafter"/>
</dbReference>
<dbReference type="Pfam" id="PF00512">
    <property type="entry name" value="HisKA"/>
    <property type="match status" value="1"/>
</dbReference>
<dbReference type="FunFam" id="3.30.565.10:FF:000006">
    <property type="entry name" value="Sensor histidine kinase WalK"/>
    <property type="match status" value="1"/>
</dbReference>
<keyword evidence="7" id="KW-0175">Coiled coil</keyword>
<dbReference type="InterPro" id="IPR036890">
    <property type="entry name" value="HATPase_C_sf"/>
</dbReference>
<dbReference type="InterPro" id="IPR003594">
    <property type="entry name" value="HATPase_dom"/>
</dbReference>
<dbReference type="InterPro" id="IPR050351">
    <property type="entry name" value="BphY/WalK/GraS-like"/>
</dbReference>
<keyword evidence="6" id="KW-0902">Two-component regulatory system</keyword>
<feature type="coiled-coil region" evidence="7">
    <location>
        <begin position="163"/>
        <end position="200"/>
    </location>
</feature>
<dbReference type="InterPro" id="IPR003018">
    <property type="entry name" value="GAF"/>
</dbReference>
<keyword evidence="3" id="KW-0597">Phosphoprotein</keyword>
<evidence type="ECO:0000259" key="8">
    <source>
        <dbReference type="PROSITE" id="PS50109"/>
    </source>
</evidence>
<evidence type="ECO:0000256" key="6">
    <source>
        <dbReference type="ARBA" id="ARBA00023012"/>
    </source>
</evidence>
<proteinExistence type="predicted"/>
<dbReference type="PRINTS" id="PR00344">
    <property type="entry name" value="BCTRLSENSOR"/>
</dbReference>
<keyword evidence="5 9" id="KW-0418">Kinase</keyword>
<sequence>MTNHTFGETSGVELKLAFAGDESARVAALHSYHMFDTEEEKDFDVLTALASAICQIPIVLITFIDETRQTFKSHHGTDFRENLRELSFCTHTIASSEEIMIVPDARQDARFVDNPMVTGPTKVVFYAGVSLINEDGFALGTLCVIDQKTHSLSDDQVHALKTLAKQVVDKIELRRKVRQLEKANQELAQSEQRKDDFLGMVSHELKTPITTLKANLQLIDKLKHSPAAPVFSRIIDSSARSLVKINGMVDDLLNMYRYSENQLQLEKTTFTIYDMLHVCCNHVRIDGKHELVITGDDKLQMHADEHRIDQVVVNFVNNAVKYAPDSKEIYLNISREGSYVKISVKDTGPGIPDKHLPHLFDRYWRADHSGVKYTGLGLGLYICSEIIKRHDGHIGAESELGKGSTFWFKLPVAHLC</sequence>
<dbReference type="PANTHER" id="PTHR45453">
    <property type="entry name" value="PHOSPHATE REGULON SENSOR PROTEIN PHOR"/>
    <property type="match status" value="1"/>
</dbReference>
<dbReference type="Pfam" id="PF01590">
    <property type="entry name" value="GAF"/>
    <property type="match status" value="1"/>
</dbReference>
<dbReference type="PROSITE" id="PS50109">
    <property type="entry name" value="HIS_KIN"/>
    <property type="match status" value="1"/>
</dbReference>
<dbReference type="SMART" id="SM00388">
    <property type="entry name" value="HisKA"/>
    <property type="match status" value="1"/>
</dbReference>
<dbReference type="PANTHER" id="PTHR45453:SF1">
    <property type="entry name" value="PHOSPHATE REGULON SENSOR PROTEIN PHOR"/>
    <property type="match status" value="1"/>
</dbReference>
<dbReference type="SUPFAM" id="SSF55781">
    <property type="entry name" value="GAF domain-like"/>
    <property type="match status" value="1"/>
</dbReference>